<evidence type="ECO:0000313" key="1">
    <source>
        <dbReference type="EMBL" id="MFC5431752.1"/>
    </source>
</evidence>
<evidence type="ECO:0000313" key="2">
    <source>
        <dbReference type="Proteomes" id="UP001596103"/>
    </source>
</evidence>
<organism evidence="1 2">
    <name type="scientific">Paraburkholderia denitrificans</name>
    <dbReference type="NCBI Taxonomy" id="694025"/>
    <lineage>
        <taxon>Bacteria</taxon>
        <taxon>Pseudomonadati</taxon>
        <taxon>Pseudomonadota</taxon>
        <taxon>Betaproteobacteria</taxon>
        <taxon>Burkholderiales</taxon>
        <taxon>Burkholderiaceae</taxon>
        <taxon>Paraburkholderia</taxon>
    </lineage>
</organism>
<reference evidence="2" key="1">
    <citation type="journal article" date="2019" name="Int. J. Syst. Evol. Microbiol.">
        <title>The Global Catalogue of Microorganisms (GCM) 10K type strain sequencing project: providing services to taxonomists for standard genome sequencing and annotation.</title>
        <authorList>
            <consortium name="The Broad Institute Genomics Platform"/>
            <consortium name="The Broad Institute Genome Sequencing Center for Infectious Disease"/>
            <person name="Wu L."/>
            <person name="Ma J."/>
        </authorList>
    </citation>
    <scope>NUCLEOTIDE SEQUENCE [LARGE SCALE GENOMIC DNA]</scope>
    <source>
        <strain evidence="2">CCUG 56042</strain>
    </source>
</reference>
<dbReference type="InterPro" id="IPR006521">
    <property type="entry name" value="Tail_protein_I"/>
</dbReference>
<dbReference type="Pfam" id="PF09684">
    <property type="entry name" value="Tail_P2_I"/>
    <property type="match status" value="1"/>
</dbReference>
<proteinExistence type="predicted"/>
<dbReference type="Proteomes" id="UP001596103">
    <property type="component" value="Unassembled WGS sequence"/>
</dbReference>
<dbReference type="RefSeq" id="WP_377715224.1">
    <property type="nucleotide sequence ID" value="NZ_JBHSMP010000038.1"/>
</dbReference>
<dbReference type="NCBIfam" id="TIGR01634">
    <property type="entry name" value="tail_P2_I"/>
    <property type="match status" value="1"/>
</dbReference>
<protein>
    <submittedName>
        <fullName evidence="1">Phage tail protein I</fullName>
    </submittedName>
</protein>
<name>A0ABW0JFE6_9BURK</name>
<sequence length="242" mass="26842">MSKTPLTPVLMADERFRILAELVDERFGNIDLSALLVHLIDTVHESALPHLAEQFHVMGFEGWELARSAEERRTLIRNAIELHRYKGTPWAIEQILVTLGMTGVVSEWFEYGGSPYRFRLDIDLSGRGVSAAEYACLEALILKYKNKRSRLEALTMSATVRSPIPTFAMAVSAGEIVTVYPCSVSELDQMNPLPHIGIGHWGVETVTVYPDSVSALDQMNPLPCIGIGHWGVETVSVYPCTA</sequence>
<dbReference type="EMBL" id="JBHSMP010000038">
    <property type="protein sequence ID" value="MFC5431752.1"/>
    <property type="molecule type" value="Genomic_DNA"/>
</dbReference>
<comment type="caution">
    <text evidence="1">The sequence shown here is derived from an EMBL/GenBank/DDBJ whole genome shotgun (WGS) entry which is preliminary data.</text>
</comment>
<keyword evidence="2" id="KW-1185">Reference proteome</keyword>
<accession>A0ABW0JFE6</accession>
<gene>
    <name evidence="1" type="ORF">ACFPTO_23595</name>
</gene>